<dbReference type="Pfam" id="PF01546">
    <property type="entry name" value="Peptidase_M20"/>
    <property type="match status" value="1"/>
</dbReference>
<dbReference type="AlphaFoldDB" id="A0A9X3NXY3"/>
<dbReference type="NCBIfam" id="TIGR01879">
    <property type="entry name" value="hydantase"/>
    <property type="match status" value="1"/>
</dbReference>
<dbReference type="Gene3D" id="3.30.70.360">
    <property type="match status" value="1"/>
</dbReference>
<keyword evidence="2" id="KW-0378">Hydrolase</keyword>
<dbReference type="SUPFAM" id="SSF53187">
    <property type="entry name" value="Zn-dependent exopeptidases"/>
    <property type="match status" value="1"/>
</dbReference>
<feature type="binding site" evidence="3">
    <location>
        <position position="187"/>
    </location>
    <ligand>
        <name>Zn(2+)</name>
        <dbReference type="ChEBI" id="CHEBI:29105"/>
        <label>1</label>
    </ligand>
</feature>
<evidence type="ECO:0000313" key="5">
    <source>
        <dbReference type="EMBL" id="MDA0566391.1"/>
    </source>
</evidence>
<dbReference type="GO" id="GO:0046872">
    <property type="term" value="F:metal ion binding"/>
    <property type="evidence" value="ECO:0007669"/>
    <property type="project" value="UniProtKB-KW"/>
</dbReference>
<keyword evidence="6" id="KW-1185">Reference proteome</keyword>
<organism evidence="5 6">
    <name type="scientific">Streptomonospora mangrovi</name>
    <dbReference type="NCBI Taxonomy" id="2883123"/>
    <lineage>
        <taxon>Bacteria</taxon>
        <taxon>Bacillati</taxon>
        <taxon>Actinomycetota</taxon>
        <taxon>Actinomycetes</taxon>
        <taxon>Streptosporangiales</taxon>
        <taxon>Nocardiopsidaceae</taxon>
        <taxon>Streptomonospora</taxon>
    </lineage>
</organism>
<dbReference type="SUPFAM" id="SSF55031">
    <property type="entry name" value="Bacterial exopeptidase dimerisation domain"/>
    <property type="match status" value="1"/>
</dbReference>
<keyword evidence="3" id="KW-0862">Zinc</keyword>
<feature type="binding site" evidence="3">
    <location>
        <position position="87"/>
    </location>
    <ligand>
        <name>Zn(2+)</name>
        <dbReference type="ChEBI" id="CHEBI:29105"/>
        <label>2</label>
    </ligand>
</feature>
<dbReference type="PANTHER" id="PTHR32494">
    <property type="entry name" value="ALLANTOATE DEIMINASE-RELATED"/>
    <property type="match status" value="1"/>
</dbReference>
<reference evidence="5" key="1">
    <citation type="submission" date="2021-10" db="EMBL/GenBank/DDBJ databases">
        <title>Streptomonospora sp. nov., isolated from mangrove soil.</title>
        <authorList>
            <person name="Chen X."/>
            <person name="Ge X."/>
            <person name="Liu W."/>
        </authorList>
    </citation>
    <scope>NUCLEOTIDE SEQUENCE</scope>
    <source>
        <strain evidence="5">S1-112</strain>
    </source>
</reference>
<evidence type="ECO:0000256" key="2">
    <source>
        <dbReference type="ARBA" id="ARBA00022801"/>
    </source>
</evidence>
<evidence type="ECO:0000313" key="6">
    <source>
        <dbReference type="Proteomes" id="UP001140076"/>
    </source>
</evidence>
<gene>
    <name evidence="5" type="ORF">LG943_19020</name>
</gene>
<feature type="binding site" evidence="3">
    <location>
        <position position="122"/>
    </location>
    <ligand>
        <name>Zn(2+)</name>
        <dbReference type="ChEBI" id="CHEBI:29105"/>
        <label>2</label>
    </ligand>
</feature>
<feature type="binding site" evidence="3">
    <location>
        <position position="377"/>
    </location>
    <ligand>
        <name>Zn(2+)</name>
        <dbReference type="ChEBI" id="CHEBI:29105"/>
        <label>2</label>
    </ligand>
</feature>
<dbReference type="PANTHER" id="PTHR32494:SF5">
    <property type="entry name" value="ALLANTOATE AMIDOHYDROLASE"/>
    <property type="match status" value="1"/>
</dbReference>
<comment type="cofactor">
    <cofactor evidence="3">
        <name>Zn(2+)</name>
        <dbReference type="ChEBI" id="CHEBI:29105"/>
    </cofactor>
    <text evidence="3">Binds 2 Zn(2+) ions per subunit.</text>
</comment>
<feature type="binding site" evidence="4">
    <location>
        <position position="283"/>
    </location>
    <ligand>
        <name>allantoate</name>
        <dbReference type="ChEBI" id="CHEBI:17536"/>
    </ligand>
</feature>
<dbReference type="Proteomes" id="UP001140076">
    <property type="component" value="Unassembled WGS sequence"/>
</dbReference>
<dbReference type="EMBL" id="JAJAQC010000035">
    <property type="protein sequence ID" value="MDA0566391.1"/>
    <property type="molecule type" value="Genomic_DNA"/>
</dbReference>
<comment type="similarity">
    <text evidence="1">Belongs to the peptidase M20 family.</text>
</comment>
<dbReference type="RefSeq" id="WP_270073646.1">
    <property type="nucleotide sequence ID" value="NZ_JAJAQC010000035.1"/>
</dbReference>
<feature type="binding site" evidence="4">
    <location>
        <position position="270"/>
    </location>
    <ligand>
        <name>allantoate</name>
        <dbReference type="ChEBI" id="CHEBI:17536"/>
    </ligand>
</feature>
<protein>
    <submittedName>
        <fullName evidence="5">Allantoate amidohydrolase</fullName>
    </submittedName>
</protein>
<feature type="binding site" evidence="4">
    <location>
        <position position="212"/>
    </location>
    <ligand>
        <name>allantoate</name>
        <dbReference type="ChEBI" id="CHEBI:17536"/>
    </ligand>
</feature>
<comment type="caution">
    <text evidence="5">The sequence shown here is derived from an EMBL/GenBank/DDBJ whole genome shotgun (WGS) entry which is preliminary data.</text>
</comment>
<name>A0A9X3NXY3_9ACTN</name>
<proteinExistence type="inferred from homology"/>
<dbReference type="GO" id="GO:0016813">
    <property type="term" value="F:hydrolase activity, acting on carbon-nitrogen (but not peptide) bonds, in linear amidines"/>
    <property type="evidence" value="ECO:0007669"/>
    <property type="project" value="InterPro"/>
</dbReference>
<keyword evidence="3" id="KW-0479">Metal-binding</keyword>
<dbReference type="InterPro" id="IPR036264">
    <property type="entry name" value="Bact_exopeptidase_dim_dom"/>
</dbReference>
<evidence type="ECO:0000256" key="1">
    <source>
        <dbReference type="ARBA" id="ARBA00006153"/>
    </source>
</evidence>
<dbReference type="NCBIfam" id="NF006770">
    <property type="entry name" value="PRK09290.1-4"/>
    <property type="match status" value="1"/>
</dbReference>
<accession>A0A9X3NXY3</accession>
<evidence type="ECO:0000256" key="4">
    <source>
        <dbReference type="PIRSR" id="PIRSR001235-2"/>
    </source>
</evidence>
<feature type="binding site" evidence="3">
    <location>
        <position position="87"/>
    </location>
    <ligand>
        <name>Zn(2+)</name>
        <dbReference type="ChEBI" id="CHEBI:29105"/>
        <label>1</label>
    </ligand>
</feature>
<dbReference type="PIRSF" id="PIRSF001235">
    <property type="entry name" value="Amidase_carbamoylase"/>
    <property type="match status" value="1"/>
</dbReference>
<evidence type="ECO:0000256" key="3">
    <source>
        <dbReference type="PIRSR" id="PIRSR001235-1"/>
    </source>
</evidence>
<dbReference type="InterPro" id="IPR010158">
    <property type="entry name" value="Amidase_Cbmase"/>
</dbReference>
<feature type="binding site" evidence="3">
    <location>
        <position position="76"/>
    </location>
    <ligand>
        <name>Zn(2+)</name>
        <dbReference type="ChEBI" id="CHEBI:29105"/>
        <label>1</label>
    </ligand>
</feature>
<dbReference type="InterPro" id="IPR002933">
    <property type="entry name" value="Peptidase_M20"/>
</dbReference>
<dbReference type="Gene3D" id="3.40.630.10">
    <property type="entry name" value="Zn peptidases"/>
    <property type="match status" value="1"/>
</dbReference>
<sequence length="411" mass="42965">MSEVFDRLWEGLAPLGRHRTTGGYRRFSWGPADTEVRAWFTEAARARGLDVRTDRNGNLWAWWGGPGAEAVVTGSHLDSVPDGGAYDGPLGVVSALAAVEELRRRGLRPRRPLAVTVFVEEEGARFGVPCLGTRLLTGAITPERAAGLTDAEGTTWAAAMAGAGLDPERIGADPDLLGLVGVFVELHVEQGRALARTESPVGVASAVWPHGRWRLDFTGQADHAGTTRLADRNDPVLPFAETVLAARAAAHANDALATIGKVQVAPNGTNAIPSRVRAWLDARAPSEAALRAVVAHVDAAARRSAADHGVMLATYLESNSPVVHFDRALRDRIAVLAGGEAGPAPVLPTGAGHDAAVLASAVPTAMLFVRNPTGLSHAPDEYVEPADRHAGVAALADVLAELAEAAPAEPA</sequence>